<dbReference type="RefSeq" id="WP_093152947.1">
    <property type="nucleotide sequence ID" value="NZ_FOUP01000005.1"/>
</dbReference>
<dbReference type="Proteomes" id="UP000199398">
    <property type="component" value="Unassembled WGS sequence"/>
</dbReference>
<dbReference type="AlphaFoldDB" id="A0A1I4ZXJ4"/>
<evidence type="ECO:0000313" key="2">
    <source>
        <dbReference type="EMBL" id="SFN54779.1"/>
    </source>
</evidence>
<dbReference type="Proteomes" id="UP000270697">
    <property type="component" value="Unassembled WGS sequence"/>
</dbReference>
<gene>
    <name evidence="1" type="ORF">ATL45_1646</name>
    <name evidence="2" type="ORF">SAMN05421805_105150</name>
</gene>
<reference evidence="1 4" key="2">
    <citation type="submission" date="2018-10" db="EMBL/GenBank/DDBJ databases">
        <title>Sequencing the genomes of 1000 actinobacteria strains.</title>
        <authorList>
            <person name="Klenk H.-P."/>
        </authorList>
    </citation>
    <scope>NUCLEOTIDE SEQUENCE [LARGE SCALE GENOMIC DNA]</scope>
    <source>
        <strain evidence="1 4">DSM 45119</strain>
    </source>
</reference>
<evidence type="ECO:0000313" key="1">
    <source>
        <dbReference type="EMBL" id="RKT83365.1"/>
    </source>
</evidence>
<sequence length="61" mass="7050">MRKDDNGDFVVSPDEMFILRQGLFITKNHLDPAFSQDLHTLTGVNREEFVGLMKQIDELRA</sequence>
<name>A0A1I4ZXJ4_9PSEU</name>
<dbReference type="EMBL" id="RBXX01000002">
    <property type="protein sequence ID" value="RKT83365.1"/>
    <property type="molecule type" value="Genomic_DNA"/>
</dbReference>
<protein>
    <submittedName>
        <fullName evidence="2">Uncharacterized protein</fullName>
    </submittedName>
</protein>
<keyword evidence="4" id="KW-1185">Reference proteome</keyword>
<evidence type="ECO:0000313" key="4">
    <source>
        <dbReference type="Proteomes" id="UP000270697"/>
    </source>
</evidence>
<dbReference type="OrthoDB" id="9923943at2"/>
<accession>A0A1I4ZXJ4</accession>
<proteinExistence type="predicted"/>
<dbReference type="EMBL" id="FOUP01000005">
    <property type="protein sequence ID" value="SFN54779.1"/>
    <property type="molecule type" value="Genomic_DNA"/>
</dbReference>
<evidence type="ECO:0000313" key="3">
    <source>
        <dbReference type="Proteomes" id="UP000199398"/>
    </source>
</evidence>
<organism evidence="2 3">
    <name type="scientific">Saccharopolyspora antimicrobica</name>
    <dbReference type="NCBI Taxonomy" id="455193"/>
    <lineage>
        <taxon>Bacteria</taxon>
        <taxon>Bacillati</taxon>
        <taxon>Actinomycetota</taxon>
        <taxon>Actinomycetes</taxon>
        <taxon>Pseudonocardiales</taxon>
        <taxon>Pseudonocardiaceae</taxon>
        <taxon>Saccharopolyspora</taxon>
    </lineage>
</organism>
<reference evidence="2 3" key="1">
    <citation type="submission" date="2016-10" db="EMBL/GenBank/DDBJ databases">
        <authorList>
            <person name="de Groot N.N."/>
        </authorList>
    </citation>
    <scope>NUCLEOTIDE SEQUENCE [LARGE SCALE GENOMIC DNA]</scope>
    <source>
        <strain evidence="2 3">CPCC 201259</strain>
    </source>
</reference>